<dbReference type="Pfam" id="PF00186">
    <property type="entry name" value="DHFR_1"/>
    <property type="match status" value="1"/>
</dbReference>
<keyword evidence="9" id="KW-0808">Transferase</keyword>
<evidence type="ECO:0000256" key="7">
    <source>
        <dbReference type="PIRNR" id="PIRNR000194"/>
    </source>
</evidence>
<dbReference type="AlphaFoldDB" id="A0A2H0E015"/>
<dbReference type="UniPathway" id="UPA00077">
    <property type="reaction ID" value="UER00158"/>
</dbReference>
<dbReference type="GO" id="GO:0046654">
    <property type="term" value="P:tetrahydrofolate biosynthetic process"/>
    <property type="evidence" value="ECO:0007669"/>
    <property type="project" value="UniProtKB-UniPathway"/>
</dbReference>
<keyword evidence="4 7" id="KW-0554">One-carbon metabolism</keyword>
<dbReference type="GO" id="GO:0046655">
    <property type="term" value="P:folic acid metabolic process"/>
    <property type="evidence" value="ECO:0007669"/>
    <property type="project" value="TreeGrafter"/>
</dbReference>
<organism evidence="9 10">
    <name type="scientific">Candidatus Campbellbacteria bacterium CG22_combo_CG10-13_8_21_14_all_36_13</name>
    <dbReference type="NCBI Taxonomy" id="1974529"/>
    <lineage>
        <taxon>Bacteria</taxon>
        <taxon>Candidatus Campbelliibacteriota</taxon>
    </lineage>
</organism>
<evidence type="ECO:0000259" key="8">
    <source>
        <dbReference type="PROSITE" id="PS51330"/>
    </source>
</evidence>
<dbReference type="EMBL" id="PCTT01000001">
    <property type="protein sequence ID" value="PIP87478.1"/>
    <property type="molecule type" value="Genomic_DNA"/>
</dbReference>
<feature type="domain" description="DHFR" evidence="8">
    <location>
        <begin position="5"/>
        <end position="165"/>
    </location>
</feature>
<reference evidence="9 10" key="1">
    <citation type="submission" date="2017-09" db="EMBL/GenBank/DDBJ databases">
        <title>Depth-based differentiation of microbial function through sediment-hosted aquifers and enrichment of novel symbionts in the deep terrestrial subsurface.</title>
        <authorList>
            <person name="Probst A.J."/>
            <person name="Ladd B."/>
            <person name="Jarett J.K."/>
            <person name="Geller-Mcgrath D.E."/>
            <person name="Sieber C.M."/>
            <person name="Emerson J.B."/>
            <person name="Anantharaman K."/>
            <person name="Thomas B.C."/>
            <person name="Malmstrom R."/>
            <person name="Stieglmeier M."/>
            <person name="Klingl A."/>
            <person name="Woyke T."/>
            <person name="Ryan C.M."/>
            <person name="Banfield J.F."/>
        </authorList>
    </citation>
    <scope>NUCLEOTIDE SEQUENCE [LARGE SCALE GENOMIC DNA]</scope>
    <source>
        <strain evidence="9">CG22_combo_CG10-13_8_21_14_all_36_13</strain>
    </source>
</reference>
<dbReference type="GO" id="GO:0046452">
    <property type="term" value="P:dihydrofolate metabolic process"/>
    <property type="evidence" value="ECO:0007669"/>
    <property type="project" value="TreeGrafter"/>
</dbReference>
<name>A0A2H0E015_9BACT</name>
<dbReference type="GO" id="GO:0006730">
    <property type="term" value="P:one-carbon metabolic process"/>
    <property type="evidence" value="ECO:0007669"/>
    <property type="project" value="UniProtKB-KW"/>
</dbReference>
<accession>A0A2H0E015</accession>
<dbReference type="PANTHER" id="PTHR48069:SF3">
    <property type="entry name" value="DIHYDROFOLATE REDUCTASE"/>
    <property type="match status" value="1"/>
</dbReference>
<dbReference type="PRINTS" id="PR00070">
    <property type="entry name" value="DHFR"/>
</dbReference>
<dbReference type="InterPro" id="IPR024072">
    <property type="entry name" value="DHFR-like_dom_sf"/>
</dbReference>
<comment type="similarity">
    <text evidence="2 7">Belongs to the dihydrofolate reductase family.</text>
</comment>
<dbReference type="CDD" id="cd00209">
    <property type="entry name" value="DHFR"/>
    <property type="match status" value="1"/>
</dbReference>
<evidence type="ECO:0000256" key="6">
    <source>
        <dbReference type="ARBA" id="ARBA00023002"/>
    </source>
</evidence>
<dbReference type="GO" id="GO:0004146">
    <property type="term" value="F:dihydrofolate reductase activity"/>
    <property type="evidence" value="ECO:0007669"/>
    <property type="project" value="UniProtKB-EC"/>
</dbReference>
<dbReference type="PANTHER" id="PTHR48069">
    <property type="entry name" value="DIHYDROFOLATE REDUCTASE"/>
    <property type="match status" value="1"/>
</dbReference>
<gene>
    <name evidence="9" type="ORF">COW81_00035</name>
</gene>
<dbReference type="Gene3D" id="3.40.430.10">
    <property type="entry name" value="Dihydrofolate Reductase, subunit A"/>
    <property type="match status" value="1"/>
</dbReference>
<evidence type="ECO:0000256" key="1">
    <source>
        <dbReference type="ARBA" id="ARBA00004903"/>
    </source>
</evidence>
<comment type="caution">
    <text evidence="9">The sequence shown here is derived from an EMBL/GenBank/DDBJ whole genome shotgun (WGS) entry which is preliminary data.</text>
</comment>
<keyword evidence="6 7" id="KW-0560">Oxidoreductase</keyword>
<evidence type="ECO:0000256" key="5">
    <source>
        <dbReference type="ARBA" id="ARBA00022857"/>
    </source>
</evidence>
<dbReference type="InterPro" id="IPR001796">
    <property type="entry name" value="DHFR_dom"/>
</dbReference>
<dbReference type="SUPFAM" id="SSF53597">
    <property type="entry name" value="Dihydrofolate reductase-like"/>
    <property type="match status" value="1"/>
</dbReference>
<dbReference type="EC" id="1.5.1.3" evidence="3 7"/>
<evidence type="ECO:0000256" key="3">
    <source>
        <dbReference type="ARBA" id="ARBA00012856"/>
    </source>
</evidence>
<proteinExistence type="inferred from homology"/>
<comment type="catalytic activity">
    <reaction evidence="7">
        <text>(6S)-5,6,7,8-tetrahydrofolate + NADP(+) = 7,8-dihydrofolate + NADPH + H(+)</text>
        <dbReference type="Rhea" id="RHEA:15009"/>
        <dbReference type="ChEBI" id="CHEBI:15378"/>
        <dbReference type="ChEBI" id="CHEBI:57451"/>
        <dbReference type="ChEBI" id="CHEBI:57453"/>
        <dbReference type="ChEBI" id="CHEBI:57783"/>
        <dbReference type="ChEBI" id="CHEBI:58349"/>
        <dbReference type="EC" id="1.5.1.3"/>
    </reaction>
</comment>
<dbReference type="PIRSF" id="PIRSF000194">
    <property type="entry name" value="DHFR"/>
    <property type="match status" value="1"/>
</dbReference>
<comment type="function">
    <text evidence="7">Key enzyme in folate metabolism. Catalyzes an essential reaction for de novo glycine and purine synthesis, and for DNA precursor synthesis.</text>
</comment>
<evidence type="ECO:0000313" key="10">
    <source>
        <dbReference type="Proteomes" id="UP000231143"/>
    </source>
</evidence>
<evidence type="ECO:0000313" key="9">
    <source>
        <dbReference type="EMBL" id="PIP87478.1"/>
    </source>
</evidence>
<dbReference type="GO" id="GO:0050661">
    <property type="term" value="F:NADP binding"/>
    <property type="evidence" value="ECO:0007669"/>
    <property type="project" value="InterPro"/>
</dbReference>
<dbReference type="GO" id="GO:0016301">
    <property type="term" value="F:kinase activity"/>
    <property type="evidence" value="ECO:0007669"/>
    <property type="project" value="UniProtKB-KW"/>
</dbReference>
<keyword evidence="5 7" id="KW-0521">NADP</keyword>
<protein>
    <recommendedName>
        <fullName evidence="3 7">Dihydrofolate reductase</fullName>
        <ecNumber evidence="3 7">1.5.1.3</ecNumber>
    </recommendedName>
</protein>
<evidence type="ECO:0000256" key="2">
    <source>
        <dbReference type="ARBA" id="ARBA00009539"/>
    </source>
</evidence>
<dbReference type="PROSITE" id="PS51330">
    <property type="entry name" value="DHFR_2"/>
    <property type="match status" value="1"/>
</dbReference>
<evidence type="ECO:0000256" key="4">
    <source>
        <dbReference type="ARBA" id="ARBA00022563"/>
    </source>
</evidence>
<keyword evidence="9" id="KW-0418">Kinase</keyword>
<dbReference type="InterPro" id="IPR012259">
    <property type="entry name" value="DHFR"/>
</dbReference>
<sequence>MKKPKISIIVAIGEQNRAIGKNNELLWHITADLKRFKELTSGHPVIMGQNTWESLPEKFRPLPNRINIILTLNKQYEAEGAHIANSISEAIDVASSKDKNEIFFIGGASVYAQALPLSDKLYVTEVDGDYDGDTFFPDYSGFGKEISRENHEENGIKFSFVEIERPER</sequence>
<dbReference type="Proteomes" id="UP000231143">
    <property type="component" value="Unassembled WGS sequence"/>
</dbReference>
<comment type="pathway">
    <text evidence="1 7">Cofactor biosynthesis; tetrahydrofolate biosynthesis; 5,6,7,8-tetrahydrofolate from 7,8-dihydrofolate: step 1/1.</text>
</comment>